<evidence type="ECO:0000256" key="5">
    <source>
        <dbReference type="ARBA" id="ARBA00023012"/>
    </source>
</evidence>
<comment type="catalytic activity">
    <reaction evidence="1">
        <text>ATP + protein L-histidine = ADP + protein N-phospho-L-histidine.</text>
        <dbReference type="EC" id="2.7.13.3"/>
    </reaction>
</comment>
<dbReference type="PRINTS" id="PR00344">
    <property type="entry name" value="BCTRLSENSOR"/>
</dbReference>
<dbReference type="EMBL" id="VUOC01000001">
    <property type="protein sequence ID" value="KAA2245478.1"/>
    <property type="molecule type" value="Genomic_DNA"/>
</dbReference>
<dbReference type="InterPro" id="IPR004358">
    <property type="entry name" value="Sig_transdc_His_kin-like_C"/>
</dbReference>
<dbReference type="SUPFAM" id="SSF47384">
    <property type="entry name" value="Homodimeric domain of signal transducing histidine kinase"/>
    <property type="match status" value="1"/>
</dbReference>
<reference evidence="7 8" key="1">
    <citation type="submission" date="2019-09" db="EMBL/GenBank/DDBJ databases">
        <title>Chitinophaga ginsengihumi sp. nov., isolated from soil of ginseng rhizosphere.</title>
        <authorList>
            <person name="Lee J."/>
        </authorList>
    </citation>
    <scope>NUCLEOTIDE SEQUENCE [LARGE SCALE GENOMIC DNA]</scope>
    <source>
        <strain evidence="7 8">BN140078</strain>
    </source>
</reference>
<gene>
    <name evidence="7" type="ORF">F0L74_05845</name>
</gene>
<dbReference type="PANTHER" id="PTHR43711:SF31">
    <property type="entry name" value="HISTIDINE KINASE"/>
    <property type="match status" value="1"/>
</dbReference>
<keyword evidence="4 7" id="KW-0418">Kinase</keyword>
<keyword evidence="5" id="KW-0902">Two-component regulatory system</keyword>
<dbReference type="InterPro" id="IPR003594">
    <property type="entry name" value="HATPase_dom"/>
</dbReference>
<feature type="domain" description="Histidine kinase" evidence="6">
    <location>
        <begin position="32"/>
        <end position="242"/>
    </location>
</feature>
<keyword evidence="3" id="KW-0808">Transferase</keyword>
<evidence type="ECO:0000313" key="7">
    <source>
        <dbReference type="EMBL" id="KAA2245478.1"/>
    </source>
</evidence>
<dbReference type="GO" id="GO:0000155">
    <property type="term" value="F:phosphorelay sensor kinase activity"/>
    <property type="evidence" value="ECO:0007669"/>
    <property type="project" value="InterPro"/>
</dbReference>
<dbReference type="Proteomes" id="UP000324611">
    <property type="component" value="Unassembled WGS sequence"/>
</dbReference>
<evidence type="ECO:0000313" key="8">
    <source>
        <dbReference type="Proteomes" id="UP000324611"/>
    </source>
</evidence>
<dbReference type="RefSeq" id="WP_149836867.1">
    <property type="nucleotide sequence ID" value="NZ_VUOC01000001.1"/>
</dbReference>
<dbReference type="Pfam" id="PF02518">
    <property type="entry name" value="HATPase_c"/>
    <property type="match status" value="1"/>
</dbReference>
<dbReference type="InterPro" id="IPR050736">
    <property type="entry name" value="Sensor_HK_Regulatory"/>
</dbReference>
<dbReference type="InterPro" id="IPR036890">
    <property type="entry name" value="HATPase_C_sf"/>
</dbReference>
<accession>A0A5B2W3P7</accession>
<dbReference type="PANTHER" id="PTHR43711">
    <property type="entry name" value="TWO-COMPONENT HISTIDINE KINASE"/>
    <property type="match status" value="1"/>
</dbReference>
<evidence type="ECO:0000256" key="4">
    <source>
        <dbReference type="ARBA" id="ARBA00022777"/>
    </source>
</evidence>
<evidence type="ECO:0000256" key="1">
    <source>
        <dbReference type="ARBA" id="ARBA00000085"/>
    </source>
</evidence>
<dbReference type="InterPro" id="IPR036097">
    <property type="entry name" value="HisK_dim/P_sf"/>
</dbReference>
<reference evidence="7 8" key="2">
    <citation type="submission" date="2019-09" db="EMBL/GenBank/DDBJ databases">
        <authorList>
            <person name="Jin C."/>
        </authorList>
    </citation>
    <scope>NUCLEOTIDE SEQUENCE [LARGE SCALE GENOMIC DNA]</scope>
    <source>
        <strain evidence="7 8">BN140078</strain>
    </source>
</reference>
<dbReference type="EC" id="2.7.13.3" evidence="2"/>
<dbReference type="PROSITE" id="PS50109">
    <property type="entry name" value="HIS_KIN"/>
    <property type="match status" value="1"/>
</dbReference>
<sequence length="243" mass="27434">MFSIFTGPRRTKHSKIKELQEQLAQMDEFIRIWSHDINMPIMALNNGLKALKAITTVEDLAVVLGDLMYIVGYLEEINSNIRTFMNGEHYERLHIKRIDLLPWLRQIVSLYAVVASYKRQKIELFAPEAGTIDTDDIKLSQIIFNLLSNAVKYTPIEGHIYVNLYNKDDITVFEVQDDGIGIPASQMDNIWLPHTRLENNVPGLGIGLFVCKKNTKLLGGDITVSSHIGEGTLVTVKIPAQKG</sequence>
<dbReference type="InterPro" id="IPR005467">
    <property type="entry name" value="His_kinase_dom"/>
</dbReference>
<dbReference type="AlphaFoldDB" id="A0A5B2W3P7"/>
<evidence type="ECO:0000256" key="3">
    <source>
        <dbReference type="ARBA" id="ARBA00022679"/>
    </source>
</evidence>
<dbReference type="Gene3D" id="3.30.565.10">
    <property type="entry name" value="Histidine kinase-like ATPase, C-terminal domain"/>
    <property type="match status" value="1"/>
</dbReference>
<keyword evidence="8" id="KW-1185">Reference proteome</keyword>
<proteinExistence type="predicted"/>
<evidence type="ECO:0000259" key="6">
    <source>
        <dbReference type="PROSITE" id="PS50109"/>
    </source>
</evidence>
<dbReference type="SUPFAM" id="SSF55874">
    <property type="entry name" value="ATPase domain of HSP90 chaperone/DNA topoisomerase II/histidine kinase"/>
    <property type="match status" value="1"/>
</dbReference>
<protein>
    <recommendedName>
        <fullName evidence="2">histidine kinase</fullName>
        <ecNumber evidence="2">2.7.13.3</ecNumber>
    </recommendedName>
</protein>
<dbReference type="SMART" id="SM00387">
    <property type="entry name" value="HATPase_c"/>
    <property type="match status" value="1"/>
</dbReference>
<evidence type="ECO:0000256" key="2">
    <source>
        <dbReference type="ARBA" id="ARBA00012438"/>
    </source>
</evidence>
<organism evidence="7 8">
    <name type="scientific">Chitinophaga agrisoli</name>
    <dbReference type="NCBI Taxonomy" id="2607653"/>
    <lineage>
        <taxon>Bacteria</taxon>
        <taxon>Pseudomonadati</taxon>
        <taxon>Bacteroidota</taxon>
        <taxon>Chitinophagia</taxon>
        <taxon>Chitinophagales</taxon>
        <taxon>Chitinophagaceae</taxon>
        <taxon>Chitinophaga</taxon>
    </lineage>
</organism>
<name>A0A5B2W3P7_9BACT</name>
<comment type="caution">
    <text evidence="7">The sequence shown here is derived from an EMBL/GenBank/DDBJ whole genome shotgun (WGS) entry which is preliminary data.</text>
</comment>